<name>A0A383E8I2_9ZZZZ</name>
<reference evidence="1" key="1">
    <citation type="submission" date="2018-05" db="EMBL/GenBank/DDBJ databases">
        <authorList>
            <person name="Lanie J.A."/>
            <person name="Ng W.-L."/>
            <person name="Kazmierczak K.M."/>
            <person name="Andrzejewski T.M."/>
            <person name="Davidsen T.M."/>
            <person name="Wayne K.J."/>
            <person name="Tettelin H."/>
            <person name="Glass J.I."/>
            <person name="Rusch D."/>
            <person name="Podicherti R."/>
            <person name="Tsui H.-C.T."/>
            <person name="Winkler M.E."/>
        </authorList>
    </citation>
    <scope>NUCLEOTIDE SEQUENCE</scope>
</reference>
<sequence>MPADTETMRFWPRVGLYVDRKMAEEFIERMVGHGSVLDEELDEFVQPTIPDAQYLADEVDVLFSHDFEEHDLDEANTAILALMTFEGNRKDYIKELKADGMTLEDAKEAYKEELALMVKAALPEQFSDEEE</sequence>
<accession>A0A383E8I2</accession>
<protein>
    <submittedName>
        <fullName evidence="1">Uncharacterized protein</fullName>
    </submittedName>
</protein>
<evidence type="ECO:0000313" key="1">
    <source>
        <dbReference type="EMBL" id="SVE53136.1"/>
    </source>
</evidence>
<gene>
    <name evidence="1" type="ORF">METZ01_LOCUS505990</name>
</gene>
<dbReference type="AlphaFoldDB" id="A0A383E8I2"/>
<dbReference type="EMBL" id="UINC01223795">
    <property type="protein sequence ID" value="SVE53136.1"/>
    <property type="molecule type" value="Genomic_DNA"/>
</dbReference>
<organism evidence="1">
    <name type="scientific">marine metagenome</name>
    <dbReference type="NCBI Taxonomy" id="408172"/>
    <lineage>
        <taxon>unclassified sequences</taxon>
        <taxon>metagenomes</taxon>
        <taxon>ecological metagenomes</taxon>
    </lineage>
</organism>
<proteinExistence type="predicted"/>